<sequence length="180" mass="19865">MGRTPKYSSEVKMQNKVKVLLFSLYVSHFSWADLTVIADFGGESAVRFYESLQPEHDENAPNYPNSISASVSEADILPIVSHKLSPGTIKEKPFDLTGMQAIFLIGADNTSAQWLQQNREKLITLNATGLVVNVQTLSELNQLRDIVPELRILPTPGDDLAERIGIAHYPVLITESGVSQ</sequence>
<dbReference type="NCBIfam" id="TIGR03765">
    <property type="entry name" value="ICE_PFL_4695"/>
    <property type="match status" value="1"/>
</dbReference>
<dbReference type="EMBL" id="CP006956">
    <property type="protein sequence ID" value="AHG85501.1"/>
    <property type="molecule type" value="Genomic_DNA"/>
</dbReference>
<dbReference type="AlphaFoldDB" id="W0R423"/>
<evidence type="ECO:0008006" key="3">
    <source>
        <dbReference type="Google" id="ProtNLM"/>
    </source>
</evidence>
<dbReference type="Pfam" id="PF11072">
    <property type="entry name" value="DUF2859"/>
    <property type="match status" value="1"/>
</dbReference>
<dbReference type="Proteomes" id="UP000019086">
    <property type="component" value="Chromosome"/>
</dbReference>
<dbReference type="HOGENOM" id="CLU_119102_0_0_6"/>
<organism evidence="1 2">
    <name type="scientific">Bibersteinia trehalosi USDA-ARS-USMARC-190</name>
    <dbReference type="NCBI Taxonomy" id="1263832"/>
    <lineage>
        <taxon>Bacteria</taxon>
        <taxon>Pseudomonadati</taxon>
        <taxon>Pseudomonadota</taxon>
        <taxon>Gammaproteobacteria</taxon>
        <taxon>Pasteurellales</taxon>
        <taxon>Pasteurellaceae</taxon>
        <taxon>Bibersteinia</taxon>
    </lineage>
</organism>
<dbReference type="InterPro" id="IPR021300">
    <property type="entry name" value="Integr_conj_element_PFL4695"/>
</dbReference>
<gene>
    <name evidence="1" type="ORF">F544_2670</name>
</gene>
<protein>
    <recommendedName>
        <fullName evidence="3">Integrating conjugative element protein</fullName>
    </recommendedName>
</protein>
<name>W0R423_BIBTR</name>
<proteinExistence type="predicted"/>
<evidence type="ECO:0000313" key="2">
    <source>
        <dbReference type="Proteomes" id="UP000019086"/>
    </source>
</evidence>
<evidence type="ECO:0000313" key="1">
    <source>
        <dbReference type="EMBL" id="AHG85501.1"/>
    </source>
</evidence>
<reference evidence="1 2" key="1">
    <citation type="submission" date="2013-12" db="EMBL/GenBank/DDBJ databases">
        <title>Annotation of the Bibersteinia trehalosi USDA-ARS-USMARC-190 complete genome.</title>
        <authorList>
            <person name="Harhay G.P."/>
            <person name="McVey S."/>
            <person name="Clawson M.L."/>
            <person name="Bono J."/>
            <person name="Heaton M.P."/>
            <person name="Chitko-Mckown C.G."/>
            <person name="Harhay D.M."/>
            <person name="Smith T.P.L."/>
        </authorList>
    </citation>
    <scope>NUCLEOTIDE SEQUENCE [LARGE SCALE GENOMIC DNA]</scope>
    <source>
        <strain evidence="1 2">USDA-ARS-USMARC-190</strain>
    </source>
</reference>
<accession>W0R423</accession>
<dbReference type="PATRIC" id="fig|1263832.3.peg.266"/>
<dbReference type="KEGG" id="btra:F544_2670"/>